<proteinExistence type="evidence at transcript level"/>
<dbReference type="InterPro" id="IPR002259">
    <property type="entry name" value="Eqnu_transpt"/>
</dbReference>
<evidence type="ECO:0000256" key="7">
    <source>
        <dbReference type="SAM" id="Phobius"/>
    </source>
</evidence>
<evidence type="ECO:0000256" key="1">
    <source>
        <dbReference type="ARBA" id="ARBA00004141"/>
    </source>
</evidence>
<feature type="transmembrane region" description="Helical" evidence="7">
    <location>
        <begin position="83"/>
        <end position="102"/>
    </location>
</feature>
<dbReference type="OrthoDB" id="1856718at2759"/>
<dbReference type="PANTHER" id="PTHR10332">
    <property type="entry name" value="EQUILIBRATIVE NUCLEOSIDE TRANSPORTER"/>
    <property type="match status" value="1"/>
</dbReference>
<feature type="transmembrane region" description="Helical" evidence="7">
    <location>
        <begin position="420"/>
        <end position="442"/>
    </location>
</feature>
<comment type="subcellular location">
    <subcellularLocation>
        <location evidence="1">Membrane</location>
        <topology evidence="1">Multi-pass membrane protein</topology>
    </subcellularLocation>
</comment>
<dbReference type="KEGG" id="hmg:100209542"/>
<keyword evidence="3" id="KW-0813">Transport</keyword>
<dbReference type="AlphaFoldDB" id="T2M747"/>
<feature type="transmembrane region" description="Helical" evidence="7">
    <location>
        <begin position="171"/>
        <end position="190"/>
    </location>
</feature>
<keyword evidence="5 7" id="KW-1133">Transmembrane helix</keyword>
<keyword evidence="6 7" id="KW-0472">Membrane</keyword>
<evidence type="ECO:0000256" key="4">
    <source>
        <dbReference type="ARBA" id="ARBA00022692"/>
    </source>
</evidence>
<protein>
    <submittedName>
        <fullName evidence="8">Equilibrative nucleoside transporter 1</fullName>
    </submittedName>
</protein>
<dbReference type="Pfam" id="PF01733">
    <property type="entry name" value="Nucleoside_tran"/>
    <property type="match status" value="1"/>
</dbReference>
<feature type="transmembrane region" description="Helical" evidence="7">
    <location>
        <begin position="114"/>
        <end position="134"/>
    </location>
</feature>
<dbReference type="PRINTS" id="PR01130">
    <property type="entry name" value="DERENTRNSPRT"/>
</dbReference>
<dbReference type="GO" id="GO:0005886">
    <property type="term" value="C:plasma membrane"/>
    <property type="evidence" value="ECO:0007669"/>
    <property type="project" value="TreeGrafter"/>
</dbReference>
<evidence type="ECO:0000313" key="8">
    <source>
        <dbReference type="EMBL" id="CDG67782.1"/>
    </source>
</evidence>
<evidence type="ECO:0000256" key="3">
    <source>
        <dbReference type="ARBA" id="ARBA00022448"/>
    </source>
</evidence>
<feature type="transmembrane region" description="Helical" evidence="7">
    <location>
        <begin position="318"/>
        <end position="338"/>
    </location>
</feature>
<dbReference type="EMBL" id="HAAD01001550">
    <property type="protein sequence ID" value="CDG67782.1"/>
    <property type="molecule type" value="mRNA"/>
</dbReference>
<sequence>MAFERSGYEDESYNETKDDDLSPILQKDTIEVEPPDRFSFIYIIFVIQGIGMLLPWNFFITATEYFNYKFDDNDSIKRNFEKAFALGSMLPSLISLTFNIFLTRRLSRTCRISSCLSVMFSMFLITTILVKINTTKWTESFFAVTIICVVVMNLAAGIYQGTLFGLAGLTGFKYTQAIMTGQGVAGIFAATTDLVFKLANPNPVDKTSSALGYFVTASVVILITAVTYSVLFKLPKMKFHLSCSNLRVKNEIASEYSINGTSHGINEIPYWIIFKQILPLAISVSVVFCVTLSLFPAVVSRIVSVDKSKTSRFTNDLFSTFVCFFIFNCGDLAGRIAAGSYQIVAERGPWLPILCFSRILFIPLFLMCHFENGSPLTYIFKNDYWPIIINSLFALSNGYLGSLCMMFGPKLVSAEYSETAGTMMSFFLTAGLTAGACLSFAYNV</sequence>
<dbReference type="GeneID" id="100209542"/>
<evidence type="ECO:0000256" key="6">
    <source>
        <dbReference type="ARBA" id="ARBA00023136"/>
    </source>
</evidence>
<keyword evidence="4 7" id="KW-0812">Transmembrane</keyword>
<feature type="transmembrane region" description="Helical" evidence="7">
    <location>
        <begin position="387"/>
        <end position="408"/>
    </location>
</feature>
<name>T2M747_HYDVU</name>
<comment type="similarity">
    <text evidence="2">Belongs to the SLC29A/ENT transporter (TC 2.A.57) family.</text>
</comment>
<dbReference type="PANTHER" id="PTHR10332:SF88">
    <property type="entry name" value="EQUILIBRATIVE NUCLEOSIDE TRANSPORTER 1, ISOFORM A"/>
    <property type="match status" value="1"/>
</dbReference>
<feature type="transmembrane region" description="Helical" evidence="7">
    <location>
        <begin position="350"/>
        <end position="367"/>
    </location>
</feature>
<gene>
    <name evidence="8" type="primary">SLC29A1</name>
</gene>
<feature type="transmembrane region" description="Helical" evidence="7">
    <location>
        <begin position="40"/>
        <end position="63"/>
    </location>
</feature>
<dbReference type="GO" id="GO:0005337">
    <property type="term" value="F:nucleoside transmembrane transporter activity"/>
    <property type="evidence" value="ECO:0007669"/>
    <property type="project" value="InterPro"/>
</dbReference>
<dbReference type="PIRSF" id="PIRSF016379">
    <property type="entry name" value="ENT"/>
    <property type="match status" value="1"/>
</dbReference>
<feature type="transmembrane region" description="Helical" evidence="7">
    <location>
        <begin position="277"/>
        <end position="298"/>
    </location>
</feature>
<evidence type="ECO:0000256" key="5">
    <source>
        <dbReference type="ARBA" id="ARBA00022989"/>
    </source>
</evidence>
<feature type="transmembrane region" description="Helical" evidence="7">
    <location>
        <begin position="140"/>
        <end position="159"/>
    </location>
</feature>
<accession>T2M747</accession>
<evidence type="ECO:0000256" key="2">
    <source>
        <dbReference type="ARBA" id="ARBA00007965"/>
    </source>
</evidence>
<organism evidence="8">
    <name type="scientific">Hydra vulgaris</name>
    <name type="common">Hydra</name>
    <name type="synonym">Hydra attenuata</name>
    <dbReference type="NCBI Taxonomy" id="6087"/>
    <lineage>
        <taxon>Eukaryota</taxon>
        <taxon>Metazoa</taxon>
        <taxon>Cnidaria</taxon>
        <taxon>Hydrozoa</taxon>
        <taxon>Hydroidolina</taxon>
        <taxon>Anthoathecata</taxon>
        <taxon>Aplanulata</taxon>
        <taxon>Hydridae</taxon>
        <taxon>Hydra</taxon>
    </lineage>
</organism>
<reference evidence="8" key="1">
    <citation type="journal article" date="2013" name="Genome Biol. Evol.">
        <title>Punctuated emergences of genetic and phenotypic innovations in eumetazoan, bilaterian, euteleostome, and hominidae ancestors.</title>
        <authorList>
            <person name="Wenger Y."/>
            <person name="Galliot B."/>
        </authorList>
    </citation>
    <scope>NUCLEOTIDE SEQUENCE</scope>
    <source>
        <tissue evidence="8">Whole animals</tissue>
    </source>
</reference>
<dbReference type="OMA" id="VILIMPH"/>
<feature type="transmembrane region" description="Helical" evidence="7">
    <location>
        <begin position="210"/>
        <end position="231"/>
    </location>
</feature>